<dbReference type="KEGG" id="dcr:108192978"/>
<dbReference type="Pfam" id="PF12143">
    <property type="entry name" value="PPO1_KFDV"/>
    <property type="match status" value="1"/>
</dbReference>
<feature type="binding site" evidence="8">
    <location>
        <position position="337"/>
    </location>
    <ligand>
        <name>Cu cation</name>
        <dbReference type="ChEBI" id="CHEBI:23378"/>
        <label>B</label>
    </ligand>
</feature>
<dbReference type="OMA" id="TECGPAD"/>
<evidence type="ECO:0000256" key="3">
    <source>
        <dbReference type="ARBA" id="ARBA00022723"/>
    </source>
</evidence>
<dbReference type="EMBL" id="LNRQ01000006">
    <property type="protein sequence ID" value="KZM91584.1"/>
    <property type="molecule type" value="Genomic_DNA"/>
</dbReference>
<dbReference type="PANTHER" id="PTHR11474">
    <property type="entry name" value="TYROSINASE FAMILY MEMBER"/>
    <property type="match status" value="1"/>
</dbReference>
<evidence type="ECO:0000256" key="2">
    <source>
        <dbReference type="ARBA" id="ARBA00011245"/>
    </source>
</evidence>
<evidence type="ECO:0000256" key="1">
    <source>
        <dbReference type="ARBA" id="ARBA00009928"/>
    </source>
</evidence>
<evidence type="ECO:0000313" key="16">
    <source>
        <dbReference type="Proteomes" id="UP000077755"/>
    </source>
</evidence>
<feature type="disulfide bond" evidence="9">
    <location>
        <begin position="104"/>
        <end position="120"/>
    </location>
</feature>
<dbReference type="Pfam" id="PF12142">
    <property type="entry name" value="PPO1_DWL"/>
    <property type="match status" value="1"/>
</dbReference>
<dbReference type="Pfam" id="PF00264">
    <property type="entry name" value="Tyrosinase"/>
    <property type="match status" value="1"/>
</dbReference>
<evidence type="ECO:0000256" key="5">
    <source>
        <dbReference type="ARBA" id="ARBA00023002"/>
    </source>
</evidence>
<dbReference type="InterPro" id="IPR022739">
    <property type="entry name" value="Polyphenol_oxidase_cen"/>
</dbReference>
<dbReference type="PANTHER" id="PTHR11474:SF95">
    <property type="entry name" value="POLYPHENOL OXIDASE, CHLOROPLASTIC-LIKE"/>
    <property type="match status" value="1"/>
</dbReference>
<evidence type="ECO:0000256" key="8">
    <source>
        <dbReference type="PIRSR" id="PIRSR000290-1"/>
    </source>
</evidence>
<feature type="binding site" evidence="8">
    <location>
        <position position="367"/>
    </location>
    <ligand>
        <name>Cu cation</name>
        <dbReference type="ChEBI" id="CHEBI:23378"/>
        <label>B</label>
    </ligand>
</feature>
<dbReference type="FunFam" id="1.10.1280.10:FF:000007">
    <property type="entry name" value="Polyphenol oxidase, chloroplastic"/>
    <property type="match status" value="1"/>
</dbReference>
<dbReference type="InterPro" id="IPR050316">
    <property type="entry name" value="Tyrosinase/Hemocyanin"/>
</dbReference>
<reference evidence="14" key="1">
    <citation type="journal article" date="2016" name="Nat. Genet.">
        <title>A high-quality carrot genome assembly provides new insights into carotenoid accumulation and asterid genome evolution.</title>
        <authorList>
            <person name="Iorizzo M."/>
            <person name="Ellison S."/>
            <person name="Senalik D."/>
            <person name="Zeng P."/>
            <person name="Satapoomin P."/>
            <person name="Huang J."/>
            <person name="Bowman M."/>
            <person name="Iovene M."/>
            <person name="Sanseverino W."/>
            <person name="Cavagnaro P."/>
            <person name="Yildiz M."/>
            <person name="Macko-Podgorni A."/>
            <person name="Moranska E."/>
            <person name="Grzebelus E."/>
            <person name="Grzebelus D."/>
            <person name="Ashrafi H."/>
            <person name="Zheng Z."/>
            <person name="Cheng S."/>
            <person name="Spooner D."/>
            <person name="Van Deynze A."/>
            <person name="Simon P."/>
        </authorList>
    </citation>
    <scope>NUCLEOTIDE SEQUENCE [LARGE SCALE GENOMIC DNA]</scope>
    <source>
        <tissue evidence="14">Leaf</tissue>
    </source>
</reference>
<dbReference type="EMBL" id="CP093348">
    <property type="protein sequence ID" value="WOH05857.1"/>
    <property type="molecule type" value="Genomic_DNA"/>
</dbReference>
<keyword evidence="4" id="KW-0883">Thioether bond</keyword>
<dbReference type="PIRSF" id="PIRSF000290">
    <property type="entry name" value="PPO_plant"/>
    <property type="match status" value="1"/>
</dbReference>
<dbReference type="InterPro" id="IPR016213">
    <property type="entry name" value="Polyphenol_oxidase"/>
</dbReference>
<evidence type="ECO:0000256" key="4">
    <source>
        <dbReference type="ARBA" id="ARBA00022784"/>
    </source>
</evidence>
<comment type="similarity">
    <text evidence="1">Belongs to the tyrosinase family.</text>
</comment>
<keyword evidence="5" id="KW-0560">Oxidoreductase</keyword>
<evidence type="ECO:0000256" key="9">
    <source>
        <dbReference type="PIRSR" id="PIRSR000290-2"/>
    </source>
</evidence>
<dbReference type="PROSITE" id="PS00497">
    <property type="entry name" value="TYROSINASE_1"/>
    <property type="match status" value="1"/>
</dbReference>
<dbReference type="AlphaFoldDB" id="A0A164WC69"/>
<feature type="disulfide bond" evidence="9">
    <location>
        <begin position="119"/>
        <end position="182"/>
    </location>
</feature>
<evidence type="ECO:0000313" key="15">
    <source>
        <dbReference type="EMBL" id="WOH05857.1"/>
    </source>
</evidence>
<dbReference type="Gramene" id="KZM91584">
    <property type="protein sequence ID" value="KZM91584"/>
    <property type="gene ID" value="DCAR_021051"/>
</dbReference>
<name>A0A164WC69_DAUCS</name>
<gene>
    <name evidence="14" type="ORF">DCAR_021051</name>
    <name evidence="15" type="ORF">DCAR_0625280</name>
</gene>
<feature type="region of interest" description="Disordered" evidence="11">
    <location>
        <begin position="1"/>
        <end position="38"/>
    </location>
</feature>
<feature type="binding site" evidence="8">
    <location>
        <position position="211"/>
    </location>
    <ligand>
        <name>Cu cation</name>
        <dbReference type="ChEBI" id="CHEBI:23378"/>
        <label>A</label>
    </ligand>
</feature>
<evidence type="ECO:0000256" key="6">
    <source>
        <dbReference type="ARBA" id="ARBA00023008"/>
    </source>
</evidence>
<dbReference type="PROSITE" id="PS00498">
    <property type="entry name" value="TYROSINASE_2"/>
    <property type="match status" value="1"/>
</dbReference>
<evidence type="ECO:0000256" key="7">
    <source>
        <dbReference type="ARBA" id="ARBA00023157"/>
    </source>
</evidence>
<dbReference type="PRINTS" id="PR00092">
    <property type="entry name" value="TYROSINASE"/>
</dbReference>
<dbReference type="GO" id="GO:0046148">
    <property type="term" value="P:pigment biosynthetic process"/>
    <property type="evidence" value="ECO:0007669"/>
    <property type="project" value="InterPro"/>
</dbReference>
<evidence type="ECO:0000259" key="13">
    <source>
        <dbReference type="PROSITE" id="PS00498"/>
    </source>
</evidence>
<dbReference type="Proteomes" id="UP000077755">
    <property type="component" value="Chromosome 6"/>
</dbReference>
<dbReference type="GO" id="GO:0004097">
    <property type="term" value="F:catechol oxidase activity"/>
    <property type="evidence" value="ECO:0007669"/>
    <property type="project" value="InterPro"/>
</dbReference>
<feature type="domain" description="Tyrosinase copper-binding" evidence="12">
    <location>
        <begin position="202"/>
        <end position="219"/>
    </location>
</feature>
<keyword evidence="6 8" id="KW-0186">Copper</keyword>
<keyword evidence="16" id="KW-1185">Reference proteome</keyword>
<dbReference type="Gene3D" id="1.10.1280.10">
    <property type="entry name" value="Di-copper center containing domain from catechol oxidase"/>
    <property type="match status" value="1"/>
</dbReference>
<comment type="subunit">
    <text evidence="2">Monomer.</text>
</comment>
<dbReference type="STRING" id="79200.A0A164WC69"/>
<accession>A0A164WC69</accession>
<feature type="compositionally biased region" description="Low complexity" evidence="11">
    <location>
        <begin position="21"/>
        <end position="37"/>
    </location>
</feature>
<dbReference type="InterPro" id="IPR008922">
    <property type="entry name" value="Di-copper_centre_dom_sf"/>
</dbReference>
<feature type="binding site" evidence="8">
    <location>
        <position position="202"/>
    </location>
    <ligand>
        <name>Cu cation</name>
        <dbReference type="ChEBI" id="CHEBI:23378"/>
        <label>A</label>
    </ligand>
</feature>
<feature type="binding site" evidence="8">
    <location>
        <position position="333"/>
    </location>
    <ligand>
        <name>Cu cation</name>
        <dbReference type="ChEBI" id="CHEBI:23378"/>
        <label>B</label>
    </ligand>
</feature>
<organism evidence="14">
    <name type="scientific">Daucus carota subsp. sativus</name>
    <name type="common">Carrot</name>
    <dbReference type="NCBI Taxonomy" id="79200"/>
    <lineage>
        <taxon>Eukaryota</taxon>
        <taxon>Viridiplantae</taxon>
        <taxon>Streptophyta</taxon>
        <taxon>Embryophyta</taxon>
        <taxon>Tracheophyta</taxon>
        <taxon>Spermatophyta</taxon>
        <taxon>Magnoliopsida</taxon>
        <taxon>eudicotyledons</taxon>
        <taxon>Gunneridae</taxon>
        <taxon>Pentapetalae</taxon>
        <taxon>asterids</taxon>
        <taxon>campanulids</taxon>
        <taxon>Apiales</taxon>
        <taxon>Apiaceae</taxon>
        <taxon>Apioideae</taxon>
        <taxon>Scandiceae</taxon>
        <taxon>Daucinae</taxon>
        <taxon>Daucus</taxon>
        <taxon>Daucus sect. Daucus</taxon>
    </lineage>
</organism>
<evidence type="ECO:0000256" key="10">
    <source>
        <dbReference type="PIRSR" id="PIRSR000290-3"/>
    </source>
</evidence>
<dbReference type="GO" id="GO:0005507">
    <property type="term" value="F:copper ion binding"/>
    <property type="evidence" value="ECO:0007669"/>
    <property type="project" value="UniProtKB-ARBA"/>
</dbReference>
<dbReference type="InterPro" id="IPR022740">
    <property type="entry name" value="Polyphenol_oxidase_C"/>
</dbReference>
<feature type="cross-link" description="2'-(S-cysteinyl)-histidine (Cys-His)" evidence="10">
    <location>
        <begin position="185"/>
        <end position="202"/>
    </location>
</feature>
<feature type="binding site" evidence="8">
    <location>
        <position position="181"/>
    </location>
    <ligand>
        <name>Cu cation</name>
        <dbReference type="ChEBI" id="CHEBI:23378"/>
        <label>A</label>
    </ligand>
</feature>
<evidence type="ECO:0000313" key="14">
    <source>
        <dbReference type="EMBL" id="KZM91584.1"/>
    </source>
</evidence>
<dbReference type="InterPro" id="IPR002227">
    <property type="entry name" value="Tyrosinase_Cu-bd"/>
</dbReference>
<dbReference type="OrthoDB" id="812518at2759"/>
<keyword evidence="7 9" id="KW-1015">Disulfide bond</keyword>
<feature type="domain" description="Tyrosinase copper-binding" evidence="13">
    <location>
        <begin position="360"/>
        <end position="371"/>
    </location>
</feature>
<sequence length="595" mass="65764">MASFPLPTTVGHLSKNPSPPSAASFSSSTSTTTTSNSQFFLNQKRSHAKKFLSCRAAKDSADKEALSDGKFDRRDILVGLGAGLYGTTAVSGAAFAAPIDVTKCGEATTLPTGVTKIDCCPPPNPDIIDFTFPSKTQPLRIRPPAHTLDAKYVAKFKKAMQLMRDLPSDDPHSFAQQAAIHCAYCDSSYQMVGFPNKKIDVHFSWLFFPFHRWYLYFYEKILGKLIDDPTFGLPFWNWDSPAGAPIPSIFADTSSPLYDVLRDASHQPPLMADLNYSSSVASLTGDELIKSNNTVMYNQMVSSAKTPELFFGKPYRAGDDQIKGQGAIENIPHTQIHIWTGDPNQPNGEDMGRFYSAGRDPIFYSHHANVDRMWNIWKTLPGKNRKDFTDTDYLDSAFLFYDENKQLVRVKVRDCLDTKKLGYDYKEVPLPWLKSRPVRKAKKASKGGAGSANAAEAPTPIEDASTAFPKVLDKIIKVNVPRPKKSRTQEEKEDEEEILEIDGIEYDGDEYIKFDVYINDEDEVQSGPANAEFAGAFSNVPFKVSKKVKTNLSLGITELLEDLGADDDEGLVVAIVPRTGTGKVTIGSVKIKISS</sequence>
<comment type="cofactor">
    <cofactor evidence="8">
        <name>Cu(2+)</name>
        <dbReference type="ChEBI" id="CHEBI:29036"/>
    </cofactor>
    <text evidence="8">Binds 2 copper ions per subunit.</text>
</comment>
<evidence type="ECO:0000256" key="11">
    <source>
        <dbReference type="SAM" id="MobiDB-lite"/>
    </source>
</evidence>
<proteinExistence type="inferred from homology"/>
<reference evidence="15" key="2">
    <citation type="submission" date="2022-03" db="EMBL/GenBank/DDBJ databases">
        <title>Draft title - Genomic analysis of global carrot germplasm unveils the trajectory of domestication and the origin of high carotenoid orange carrot.</title>
        <authorList>
            <person name="Iorizzo M."/>
            <person name="Ellison S."/>
            <person name="Senalik D."/>
            <person name="Macko-Podgorni A."/>
            <person name="Grzebelus D."/>
            <person name="Bostan H."/>
            <person name="Rolling W."/>
            <person name="Curaba J."/>
            <person name="Simon P."/>
        </authorList>
    </citation>
    <scope>NUCLEOTIDE SEQUENCE</scope>
    <source>
        <tissue evidence="15">Leaf</tissue>
    </source>
</reference>
<dbReference type="SUPFAM" id="SSF48056">
    <property type="entry name" value="Di-copper centre-containing domain"/>
    <property type="match status" value="1"/>
</dbReference>
<protein>
    <recommendedName>
        <fullName evidence="12 13">Tyrosinase copper-binding domain-containing protein</fullName>
    </recommendedName>
</protein>
<evidence type="ECO:0000259" key="12">
    <source>
        <dbReference type="PROSITE" id="PS00497"/>
    </source>
</evidence>
<keyword evidence="3 8" id="KW-0479">Metal-binding</keyword>